<evidence type="ECO:0000256" key="5">
    <source>
        <dbReference type="ARBA" id="ARBA00022692"/>
    </source>
</evidence>
<dbReference type="PANTHER" id="PTHR36838">
    <property type="entry name" value="AUXIN EFFLUX CARRIER FAMILY PROTEIN"/>
    <property type="match status" value="1"/>
</dbReference>
<evidence type="ECO:0000256" key="7">
    <source>
        <dbReference type="ARBA" id="ARBA00023136"/>
    </source>
</evidence>
<organism evidence="9 10">
    <name type="scientific">Candidatus Eubacterium avistercoris</name>
    <dbReference type="NCBI Taxonomy" id="2838567"/>
    <lineage>
        <taxon>Bacteria</taxon>
        <taxon>Bacillati</taxon>
        <taxon>Bacillota</taxon>
        <taxon>Clostridia</taxon>
        <taxon>Eubacteriales</taxon>
        <taxon>Eubacteriaceae</taxon>
        <taxon>Eubacterium</taxon>
    </lineage>
</organism>
<name>A0A9D2D2K3_9FIRM</name>
<gene>
    <name evidence="9" type="ORF">IAA08_05020</name>
</gene>
<keyword evidence="5 8" id="KW-0812">Transmembrane</keyword>
<dbReference type="Gene3D" id="1.20.1530.20">
    <property type="match status" value="1"/>
</dbReference>
<dbReference type="Proteomes" id="UP000824024">
    <property type="component" value="Unassembled WGS sequence"/>
</dbReference>
<evidence type="ECO:0000256" key="3">
    <source>
        <dbReference type="ARBA" id="ARBA00022448"/>
    </source>
</evidence>
<dbReference type="GO" id="GO:0005886">
    <property type="term" value="C:plasma membrane"/>
    <property type="evidence" value="ECO:0007669"/>
    <property type="project" value="UniProtKB-SubCell"/>
</dbReference>
<dbReference type="PANTHER" id="PTHR36838:SF4">
    <property type="entry name" value="AUXIN EFFLUX CARRIER FAMILY PROTEIN"/>
    <property type="match status" value="1"/>
</dbReference>
<feature type="transmembrane region" description="Helical" evidence="8">
    <location>
        <begin position="5"/>
        <end position="24"/>
    </location>
</feature>
<reference evidence="9" key="2">
    <citation type="submission" date="2021-04" db="EMBL/GenBank/DDBJ databases">
        <authorList>
            <person name="Gilroy R."/>
        </authorList>
    </citation>
    <scope>NUCLEOTIDE SEQUENCE</scope>
    <source>
        <strain evidence="9">CHK192-9172</strain>
    </source>
</reference>
<comment type="caution">
    <text evidence="9">The sequence shown here is derived from an EMBL/GenBank/DDBJ whole genome shotgun (WGS) entry which is preliminary data.</text>
</comment>
<keyword evidence="4" id="KW-1003">Cell membrane</keyword>
<sequence>MSDLIFSVNVTIPIFLVMVVGYFLRRIGMLNDSFVAAANKFNFKVTLPVMLFRDLSTVDIQDVFDVKFVLFCAIATSICFWGVWGLAKIFMKDRTMIGAFTQASFRSSAAVMGLAFIQNIYGSATMGSLMIIGAVPLYNIYSVIVLTFEGNTPETERDAGKIRQAGINILKNPIIIGIVLGLIVALFHNPMPTLVNKTVDSIAQMATPLALVALGAGFEGRKALAKIRPTLAAAFIKLIAQAAVFIPVAGILGFRGEKLIALLIMLAAPATPSCYIMAKNMNNDGVLTASIVVTTTLLAAITLTVWIFILKSVGWI</sequence>
<feature type="transmembrane region" description="Helical" evidence="8">
    <location>
        <begin position="68"/>
        <end position="91"/>
    </location>
</feature>
<feature type="transmembrane region" description="Helical" evidence="8">
    <location>
        <begin position="285"/>
        <end position="309"/>
    </location>
</feature>
<dbReference type="EMBL" id="DXCH01000141">
    <property type="protein sequence ID" value="HIZ07281.1"/>
    <property type="molecule type" value="Genomic_DNA"/>
</dbReference>
<comment type="similarity">
    <text evidence="2">Belongs to the auxin efflux carrier (TC 2.A.69) family.</text>
</comment>
<accession>A0A9D2D2K3</accession>
<evidence type="ECO:0000256" key="1">
    <source>
        <dbReference type="ARBA" id="ARBA00004651"/>
    </source>
</evidence>
<dbReference type="InterPro" id="IPR004776">
    <property type="entry name" value="Mem_transp_PIN-like"/>
</dbReference>
<evidence type="ECO:0000256" key="6">
    <source>
        <dbReference type="ARBA" id="ARBA00022989"/>
    </source>
</evidence>
<dbReference type="AlphaFoldDB" id="A0A9D2D2K3"/>
<feature type="transmembrane region" description="Helical" evidence="8">
    <location>
        <begin position="201"/>
        <end position="218"/>
    </location>
</feature>
<reference evidence="9" key="1">
    <citation type="journal article" date="2021" name="PeerJ">
        <title>Extensive microbial diversity within the chicken gut microbiome revealed by metagenomics and culture.</title>
        <authorList>
            <person name="Gilroy R."/>
            <person name="Ravi A."/>
            <person name="Getino M."/>
            <person name="Pursley I."/>
            <person name="Horton D.L."/>
            <person name="Alikhan N.F."/>
            <person name="Baker D."/>
            <person name="Gharbi K."/>
            <person name="Hall N."/>
            <person name="Watson M."/>
            <person name="Adriaenssens E.M."/>
            <person name="Foster-Nyarko E."/>
            <person name="Jarju S."/>
            <person name="Secka A."/>
            <person name="Antonio M."/>
            <person name="Oren A."/>
            <person name="Chaudhuri R.R."/>
            <person name="La Ragione R."/>
            <person name="Hildebrand F."/>
            <person name="Pallen M.J."/>
        </authorList>
    </citation>
    <scope>NUCLEOTIDE SEQUENCE</scope>
    <source>
        <strain evidence="9">CHK192-9172</strain>
    </source>
</reference>
<feature type="transmembrane region" description="Helical" evidence="8">
    <location>
        <begin position="103"/>
        <end position="121"/>
    </location>
</feature>
<feature type="transmembrane region" description="Helical" evidence="8">
    <location>
        <begin position="230"/>
        <end position="253"/>
    </location>
</feature>
<evidence type="ECO:0000313" key="9">
    <source>
        <dbReference type="EMBL" id="HIZ07281.1"/>
    </source>
</evidence>
<keyword evidence="7 8" id="KW-0472">Membrane</keyword>
<feature type="transmembrane region" description="Helical" evidence="8">
    <location>
        <begin position="127"/>
        <end position="148"/>
    </location>
</feature>
<dbReference type="InterPro" id="IPR038770">
    <property type="entry name" value="Na+/solute_symporter_sf"/>
</dbReference>
<dbReference type="Pfam" id="PF03547">
    <property type="entry name" value="Mem_trans"/>
    <property type="match status" value="1"/>
</dbReference>
<protein>
    <submittedName>
        <fullName evidence="9">AEC family transporter</fullName>
    </submittedName>
</protein>
<keyword evidence="3" id="KW-0813">Transport</keyword>
<evidence type="ECO:0000256" key="4">
    <source>
        <dbReference type="ARBA" id="ARBA00022475"/>
    </source>
</evidence>
<feature type="transmembrane region" description="Helical" evidence="8">
    <location>
        <begin position="169"/>
        <end position="189"/>
    </location>
</feature>
<dbReference type="GO" id="GO:0055085">
    <property type="term" value="P:transmembrane transport"/>
    <property type="evidence" value="ECO:0007669"/>
    <property type="project" value="InterPro"/>
</dbReference>
<evidence type="ECO:0000256" key="2">
    <source>
        <dbReference type="ARBA" id="ARBA00010145"/>
    </source>
</evidence>
<evidence type="ECO:0000256" key="8">
    <source>
        <dbReference type="SAM" id="Phobius"/>
    </source>
</evidence>
<proteinExistence type="inferred from homology"/>
<keyword evidence="6 8" id="KW-1133">Transmembrane helix</keyword>
<comment type="subcellular location">
    <subcellularLocation>
        <location evidence="1">Cell membrane</location>
        <topology evidence="1">Multi-pass membrane protein</topology>
    </subcellularLocation>
</comment>
<evidence type="ECO:0000313" key="10">
    <source>
        <dbReference type="Proteomes" id="UP000824024"/>
    </source>
</evidence>
<feature type="transmembrane region" description="Helical" evidence="8">
    <location>
        <begin position="259"/>
        <end position="278"/>
    </location>
</feature>